<organism evidence="2 3">
    <name type="scientific">Stomatobaculum longum</name>
    <dbReference type="NCBI Taxonomy" id="796942"/>
    <lineage>
        <taxon>Bacteria</taxon>
        <taxon>Bacillati</taxon>
        <taxon>Bacillota</taxon>
        <taxon>Clostridia</taxon>
        <taxon>Lachnospirales</taxon>
        <taxon>Lachnospiraceae</taxon>
        <taxon>Stomatobaculum</taxon>
    </lineage>
</organism>
<dbReference type="EMBL" id="AGEL01000003">
    <property type="protein sequence ID" value="EHO18045.1"/>
    <property type="molecule type" value="Genomic_DNA"/>
</dbReference>
<keyword evidence="3" id="KW-1185">Reference proteome</keyword>
<proteinExistence type="predicted"/>
<evidence type="ECO:0000313" key="3">
    <source>
        <dbReference type="Proteomes" id="UP000018466"/>
    </source>
</evidence>
<dbReference type="PANTHER" id="PTHR38430">
    <property type="entry name" value="PROTEIN-ARGININE KINASE ACTIVATOR PROTEIN"/>
    <property type="match status" value="1"/>
</dbReference>
<gene>
    <name evidence="2" type="ORF">HMPREF9623_00229</name>
</gene>
<dbReference type="GO" id="GO:0046870">
    <property type="term" value="F:cadmium ion binding"/>
    <property type="evidence" value="ECO:0007669"/>
    <property type="project" value="TreeGrafter"/>
</dbReference>
<dbReference type="AlphaFoldDB" id="A0AA37DH13"/>
<dbReference type="Pfam" id="PF02151">
    <property type="entry name" value="UVR"/>
    <property type="match status" value="1"/>
</dbReference>
<dbReference type="GO" id="GO:1990169">
    <property type="term" value="P:stress response to copper ion"/>
    <property type="evidence" value="ECO:0007669"/>
    <property type="project" value="TreeGrafter"/>
</dbReference>
<dbReference type="GO" id="GO:1990170">
    <property type="term" value="P:stress response to cadmium ion"/>
    <property type="evidence" value="ECO:0007669"/>
    <property type="project" value="TreeGrafter"/>
</dbReference>
<dbReference type="GO" id="GO:0008270">
    <property type="term" value="F:zinc ion binding"/>
    <property type="evidence" value="ECO:0007669"/>
    <property type="project" value="TreeGrafter"/>
</dbReference>
<dbReference type="Gene3D" id="4.10.860.10">
    <property type="entry name" value="UVR domain"/>
    <property type="match status" value="1"/>
</dbReference>
<accession>A0AA37DH13</accession>
<dbReference type="InterPro" id="IPR025542">
    <property type="entry name" value="YacH"/>
</dbReference>
<comment type="caution">
    <text evidence="2">The sequence shown here is derived from an EMBL/GenBank/DDBJ whole genome shotgun (WGS) entry which is preliminary data.</text>
</comment>
<evidence type="ECO:0000259" key="1">
    <source>
        <dbReference type="PROSITE" id="PS50151"/>
    </source>
</evidence>
<protein>
    <recommendedName>
        <fullName evidence="1">UVR domain-containing protein</fullName>
    </recommendedName>
</protein>
<reference evidence="2 3" key="1">
    <citation type="submission" date="2011-10" db="EMBL/GenBank/DDBJ databases">
        <title>The Genome Sequence of Lachnospiraceae bacterium ACC2.</title>
        <authorList>
            <consortium name="The Broad Institute Genome Sequencing Platform"/>
            <person name="Earl A."/>
            <person name="Ward D."/>
            <person name="Feldgarden M."/>
            <person name="Gevers D."/>
            <person name="Sizova M."/>
            <person name="Hazen A."/>
            <person name="Epstein S."/>
            <person name="Young S.K."/>
            <person name="Zeng Q."/>
            <person name="Gargeya S."/>
            <person name="Fitzgerald M."/>
            <person name="Haas B."/>
            <person name="Abouelleil A."/>
            <person name="Alvarado L."/>
            <person name="Arachchi H.M."/>
            <person name="Berlin A."/>
            <person name="Brown A."/>
            <person name="Chapman S.B."/>
            <person name="Chen Z."/>
            <person name="Dunbar C."/>
            <person name="Freedman E."/>
            <person name="Gearin G."/>
            <person name="Goldberg J."/>
            <person name="Griggs A."/>
            <person name="Gujja S."/>
            <person name="Heiman D."/>
            <person name="Howarth C."/>
            <person name="Larson L."/>
            <person name="Lui A."/>
            <person name="MacDonald P.J.P."/>
            <person name="Montmayeur A."/>
            <person name="Murphy C."/>
            <person name="Neiman D."/>
            <person name="Pearson M."/>
            <person name="Priest M."/>
            <person name="Roberts A."/>
            <person name="Saif S."/>
            <person name="Shea T."/>
            <person name="Shenoy N."/>
            <person name="Sisk P."/>
            <person name="Stolte C."/>
            <person name="Sykes S."/>
            <person name="Wortman J."/>
            <person name="Nusbaum C."/>
            <person name="Birren B."/>
        </authorList>
    </citation>
    <scope>NUCLEOTIDE SEQUENCE [LARGE SCALE GENOMIC DNA]</scope>
    <source>
        <strain evidence="2 3">ACC2</strain>
    </source>
</reference>
<dbReference type="InterPro" id="IPR001943">
    <property type="entry name" value="UVR_dom"/>
</dbReference>
<evidence type="ECO:0000313" key="2">
    <source>
        <dbReference type="EMBL" id="EHO18045.1"/>
    </source>
</evidence>
<dbReference type="Proteomes" id="UP000018466">
    <property type="component" value="Unassembled WGS sequence"/>
</dbReference>
<dbReference type="PROSITE" id="PS50151">
    <property type="entry name" value="UVR"/>
    <property type="match status" value="1"/>
</dbReference>
<feature type="domain" description="UVR" evidence="1">
    <location>
        <begin position="161"/>
        <end position="196"/>
    </location>
</feature>
<dbReference type="GO" id="GO:0050897">
    <property type="term" value="F:cobalt ion binding"/>
    <property type="evidence" value="ECO:0007669"/>
    <property type="project" value="TreeGrafter"/>
</dbReference>
<dbReference type="GO" id="GO:0005507">
    <property type="term" value="F:copper ion binding"/>
    <property type="evidence" value="ECO:0007669"/>
    <property type="project" value="TreeGrafter"/>
</dbReference>
<sequence length="200" mass="22772">MLCERCKKREATILYREFGMNGERTELHLCESCARKMNIGGDFGDSDDTLSLGVMLSAIFTGQSEERKTDYDRVVCPDCKTRYSDFVRDSRFGCPTCYEVFDVLMRDNIKQLQGSDMHKGKHPKYGLRIRPTAEAQDMAVNEGSEKDASVSPVTSPEVERRIQIRGLRVKLNAAIRAEDYTKAAEIRDQIRLLEKEDTDA</sequence>
<dbReference type="PANTHER" id="PTHR38430:SF1">
    <property type="entry name" value="PROTEIN-ARGININE KINASE ACTIVATOR PROTEIN"/>
    <property type="match status" value="1"/>
</dbReference>
<dbReference type="GeneID" id="86940024"/>
<dbReference type="RefSeq" id="WP_009532064.1">
    <property type="nucleotide sequence ID" value="NZ_CAUOLT010000015.1"/>
</dbReference>
<dbReference type="PIRSF" id="PIRSF015034">
    <property type="entry name" value="YacH"/>
    <property type="match status" value="1"/>
</dbReference>
<name>A0AA37DH13_9FIRM</name>